<dbReference type="PANTHER" id="PTHR30425:SF1">
    <property type="entry name" value="PHOSPHATE TRANSPORT SYSTEM PERMEASE PROTEIN PSTC"/>
    <property type="match status" value="1"/>
</dbReference>
<protein>
    <submittedName>
        <fullName evidence="11">Phosphate transport system permease protein PstC 1</fullName>
    </submittedName>
</protein>
<dbReference type="EMBL" id="VSSQ01050014">
    <property type="protein sequence ID" value="MPN04088.1"/>
    <property type="molecule type" value="Genomic_DNA"/>
</dbReference>
<evidence type="ECO:0000256" key="4">
    <source>
        <dbReference type="ARBA" id="ARBA00022475"/>
    </source>
</evidence>
<feature type="domain" description="ABC transmembrane type-1" evidence="10">
    <location>
        <begin position="59"/>
        <end position="272"/>
    </location>
</feature>
<dbReference type="Gene3D" id="1.10.3720.10">
    <property type="entry name" value="MetI-like"/>
    <property type="match status" value="1"/>
</dbReference>
<dbReference type="PROSITE" id="PS50928">
    <property type="entry name" value="ABC_TM1"/>
    <property type="match status" value="1"/>
</dbReference>
<dbReference type="GO" id="GO:0055085">
    <property type="term" value="P:transmembrane transport"/>
    <property type="evidence" value="ECO:0007669"/>
    <property type="project" value="InterPro"/>
</dbReference>
<comment type="subcellular location">
    <subcellularLocation>
        <location evidence="1">Cell membrane</location>
        <topology evidence="1">Multi-pass membrane protein</topology>
    </subcellularLocation>
</comment>
<sequence>MMIDSPNTPFWLRASAFYVTALLATVFVFITFCAAEGLFMSGPTLFTSVWHPETQEFGILPMIAATAALSLSSLAIGWLVAFGCICHIYGFGGKYSASLLSSLLRIMTAIPTVVYGFASVFLLVPLIRDGLGGSGFSWFTAALVLSLLITPTMVLTMESAVSQVARESGLTAEALGLSRAEHLVCVVLPACREWLWGAALLGFGRAAGDTMIPTMLAGNAVQYPTSPFEAIRTLTAHIGLVLSSDVGGTAYYSLFVAGGILLVLSTGANIIFRAVRRGRNTR</sequence>
<feature type="transmembrane region" description="Helical" evidence="9">
    <location>
        <begin position="250"/>
        <end position="272"/>
    </location>
</feature>
<evidence type="ECO:0000256" key="5">
    <source>
        <dbReference type="ARBA" id="ARBA00022592"/>
    </source>
</evidence>
<keyword evidence="5" id="KW-0592">Phosphate transport</keyword>
<feature type="transmembrane region" description="Helical" evidence="9">
    <location>
        <begin position="59"/>
        <end position="90"/>
    </location>
</feature>
<evidence type="ECO:0000256" key="8">
    <source>
        <dbReference type="ARBA" id="ARBA00023136"/>
    </source>
</evidence>
<evidence type="ECO:0000259" key="10">
    <source>
        <dbReference type="PROSITE" id="PS50928"/>
    </source>
</evidence>
<keyword evidence="4" id="KW-1003">Cell membrane</keyword>
<feature type="transmembrane region" description="Helical" evidence="9">
    <location>
        <begin position="16"/>
        <end position="39"/>
    </location>
</feature>
<evidence type="ECO:0000313" key="11">
    <source>
        <dbReference type="EMBL" id="MPN04088.1"/>
    </source>
</evidence>
<feature type="transmembrane region" description="Helical" evidence="9">
    <location>
        <begin position="136"/>
        <end position="157"/>
    </location>
</feature>
<comment type="similarity">
    <text evidence="2">Belongs to the binding-protein-dependent transport system permease family. CysTW subfamily.</text>
</comment>
<name>A0A645EPZ5_9ZZZZ</name>
<accession>A0A645EPZ5</accession>
<dbReference type="InterPro" id="IPR051124">
    <property type="entry name" value="Phosphate_Transport_Permease"/>
</dbReference>
<dbReference type="AlphaFoldDB" id="A0A645EPZ5"/>
<keyword evidence="7 9" id="KW-1133">Transmembrane helix</keyword>
<dbReference type="CDD" id="cd06261">
    <property type="entry name" value="TM_PBP2"/>
    <property type="match status" value="1"/>
</dbReference>
<evidence type="ECO:0000256" key="6">
    <source>
        <dbReference type="ARBA" id="ARBA00022692"/>
    </source>
</evidence>
<dbReference type="GO" id="GO:0006817">
    <property type="term" value="P:phosphate ion transport"/>
    <property type="evidence" value="ECO:0007669"/>
    <property type="project" value="UniProtKB-KW"/>
</dbReference>
<gene>
    <name evidence="11" type="primary">pstC1_9</name>
    <name evidence="11" type="ORF">SDC9_151324</name>
</gene>
<dbReference type="PANTHER" id="PTHR30425">
    <property type="entry name" value="PHOSPHATE TRANSPORT SYSTEM PERMEASE PROTEIN PST"/>
    <property type="match status" value="1"/>
</dbReference>
<evidence type="ECO:0000256" key="1">
    <source>
        <dbReference type="ARBA" id="ARBA00004651"/>
    </source>
</evidence>
<dbReference type="InterPro" id="IPR035906">
    <property type="entry name" value="MetI-like_sf"/>
</dbReference>
<keyword evidence="8 9" id="KW-0472">Membrane</keyword>
<dbReference type="SUPFAM" id="SSF161098">
    <property type="entry name" value="MetI-like"/>
    <property type="match status" value="1"/>
</dbReference>
<keyword evidence="6 9" id="KW-0812">Transmembrane</keyword>
<dbReference type="GO" id="GO:0005886">
    <property type="term" value="C:plasma membrane"/>
    <property type="evidence" value="ECO:0007669"/>
    <property type="project" value="UniProtKB-SubCell"/>
</dbReference>
<keyword evidence="3" id="KW-0813">Transport</keyword>
<proteinExistence type="inferred from homology"/>
<reference evidence="11" key="1">
    <citation type="submission" date="2019-08" db="EMBL/GenBank/DDBJ databases">
        <authorList>
            <person name="Kucharzyk K."/>
            <person name="Murdoch R.W."/>
            <person name="Higgins S."/>
            <person name="Loffler F."/>
        </authorList>
    </citation>
    <scope>NUCLEOTIDE SEQUENCE</scope>
</reference>
<evidence type="ECO:0000256" key="2">
    <source>
        <dbReference type="ARBA" id="ARBA00007069"/>
    </source>
</evidence>
<feature type="transmembrane region" description="Helical" evidence="9">
    <location>
        <begin position="102"/>
        <end position="124"/>
    </location>
</feature>
<comment type="caution">
    <text evidence="11">The sequence shown here is derived from an EMBL/GenBank/DDBJ whole genome shotgun (WGS) entry which is preliminary data.</text>
</comment>
<evidence type="ECO:0000256" key="9">
    <source>
        <dbReference type="SAM" id="Phobius"/>
    </source>
</evidence>
<organism evidence="11">
    <name type="scientific">bioreactor metagenome</name>
    <dbReference type="NCBI Taxonomy" id="1076179"/>
    <lineage>
        <taxon>unclassified sequences</taxon>
        <taxon>metagenomes</taxon>
        <taxon>ecological metagenomes</taxon>
    </lineage>
</organism>
<dbReference type="InterPro" id="IPR000515">
    <property type="entry name" value="MetI-like"/>
</dbReference>
<dbReference type="Pfam" id="PF00528">
    <property type="entry name" value="BPD_transp_1"/>
    <property type="match status" value="1"/>
</dbReference>
<evidence type="ECO:0000256" key="3">
    <source>
        <dbReference type="ARBA" id="ARBA00022448"/>
    </source>
</evidence>
<evidence type="ECO:0000256" key="7">
    <source>
        <dbReference type="ARBA" id="ARBA00022989"/>
    </source>
</evidence>